<dbReference type="CDD" id="cd00383">
    <property type="entry name" value="trans_reg_C"/>
    <property type="match status" value="1"/>
</dbReference>
<protein>
    <submittedName>
        <fullName evidence="12">DNA-binding response regulator</fullName>
    </submittedName>
</protein>
<keyword evidence="4" id="KW-0902">Two-component regulatory system</keyword>
<sequence length="228" mass="25530">MSDGPLVLLVEDEVQMRRFLRAALLSHGYRLIEAEKGGEAVPLVTSHNPDVVLLDLGLPDMDGLDVTKQLREFTKVPIVVLSARGREDDKVAALDAGADDYVTKPFGMNELLARMRVALRHRQSADADEPVIELDGLRIDFARHEVNREGEPLKLTPLEFKLLALLARNAGKVLTHRQLLKDVWGPAHTQDTHYLRVYMANLRKKLERDAAAPKYLLTEPGVGYRLKG</sequence>
<evidence type="ECO:0000256" key="4">
    <source>
        <dbReference type="ARBA" id="ARBA00023012"/>
    </source>
</evidence>
<evidence type="ECO:0000256" key="7">
    <source>
        <dbReference type="ARBA" id="ARBA00023163"/>
    </source>
</evidence>
<dbReference type="SMART" id="SM00862">
    <property type="entry name" value="Trans_reg_C"/>
    <property type="match status" value="1"/>
</dbReference>
<feature type="domain" description="OmpR/PhoB-type" evidence="11">
    <location>
        <begin position="129"/>
        <end position="228"/>
    </location>
</feature>
<accession>A0A2W5UXS6</accession>
<proteinExistence type="predicted"/>
<gene>
    <name evidence="12" type="ORF">DI536_25280</name>
</gene>
<keyword evidence="7" id="KW-0804">Transcription</keyword>
<evidence type="ECO:0000256" key="5">
    <source>
        <dbReference type="ARBA" id="ARBA00023015"/>
    </source>
</evidence>
<evidence type="ECO:0000256" key="2">
    <source>
        <dbReference type="ARBA" id="ARBA00022490"/>
    </source>
</evidence>
<comment type="subcellular location">
    <subcellularLocation>
        <location evidence="1">Cytoplasm</location>
    </subcellularLocation>
</comment>
<dbReference type="PANTHER" id="PTHR48111:SF50">
    <property type="entry name" value="KDP OPERON TRANSCRIPTIONAL REGULATORY PROTEIN KDPE"/>
    <property type="match status" value="1"/>
</dbReference>
<dbReference type="InterPro" id="IPR036388">
    <property type="entry name" value="WH-like_DNA-bd_sf"/>
</dbReference>
<dbReference type="Gene3D" id="6.10.250.690">
    <property type="match status" value="1"/>
</dbReference>
<dbReference type="InterPro" id="IPR001789">
    <property type="entry name" value="Sig_transdc_resp-reg_receiver"/>
</dbReference>
<dbReference type="Gene3D" id="3.40.50.2300">
    <property type="match status" value="1"/>
</dbReference>
<dbReference type="GO" id="GO:0000156">
    <property type="term" value="F:phosphorelay response regulator activity"/>
    <property type="evidence" value="ECO:0007669"/>
    <property type="project" value="TreeGrafter"/>
</dbReference>
<dbReference type="InterPro" id="IPR001867">
    <property type="entry name" value="OmpR/PhoB-type_DNA-bd"/>
</dbReference>
<dbReference type="Pfam" id="PF00072">
    <property type="entry name" value="Response_reg"/>
    <property type="match status" value="1"/>
</dbReference>
<dbReference type="Proteomes" id="UP000249061">
    <property type="component" value="Unassembled WGS sequence"/>
</dbReference>
<dbReference type="Gene3D" id="1.10.10.10">
    <property type="entry name" value="Winged helix-like DNA-binding domain superfamily/Winged helix DNA-binding domain"/>
    <property type="match status" value="1"/>
</dbReference>
<dbReference type="SMART" id="SM00448">
    <property type="entry name" value="REC"/>
    <property type="match status" value="1"/>
</dbReference>
<evidence type="ECO:0000259" key="10">
    <source>
        <dbReference type="PROSITE" id="PS50110"/>
    </source>
</evidence>
<evidence type="ECO:0000313" key="12">
    <source>
        <dbReference type="EMBL" id="PZR08224.1"/>
    </source>
</evidence>
<feature type="modified residue" description="4-aspartylphosphate" evidence="8">
    <location>
        <position position="55"/>
    </location>
</feature>
<dbReference type="GO" id="GO:0000987">
    <property type="term" value="F:cis-regulatory region sequence-specific DNA binding"/>
    <property type="evidence" value="ECO:0007669"/>
    <property type="project" value="UniProtKB-ARBA"/>
</dbReference>
<reference evidence="12 13" key="1">
    <citation type="submission" date="2017-08" db="EMBL/GenBank/DDBJ databases">
        <title>Infants hospitalized years apart are colonized by the same room-sourced microbial strains.</title>
        <authorList>
            <person name="Brooks B."/>
            <person name="Olm M.R."/>
            <person name="Firek B.A."/>
            <person name="Baker R."/>
            <person name="Thomas B.C."/>
            <person name="Morowitz M.J."/>
            <person name="Banfield J.F."/>
        </authorList>
    </citation>
    <scope>NUCLEOTIDE SEQUENCE [LARGE SCALE GENOMIC DNA]</scope>
    <source>
        <strain evidence="12">S2_003_000_R2_14</strain>
    </source>
</reference>
<dbReference type="GO" id="GO:0042802">
    <property type="term" value="F:identical protein binding"/>
    <property type="evidence" value="ECO:0007669"/>
    <property type="project" value="UniProtKB-ARBA"/>
</dbReference>
<dbReference type="Pfam" id="PF00486">
    <property type="entry name" value="Trans_reg_C"/>
    <property type="match status" value="1"/>
</dbReference>
<dbReference type="PANTHER" id="PTHR48111">
    <property type="entry name" value="REGULATOR OF RPOS"/>
    <property type="match status" value="1"/>
</dbReference>
<keyword evidence="5" id="KW-0805">Transcription regulation</keyword>
<dbReference type="InterPro" id="IPR039420">
    <property type="entry name" value="WalR-like"/>
</dbReference>
<evidence type="ECO:0000256" key="3">
    <source>
        <dbReference type="ARBA" id="ARBA00022553"/>
    </source>
</evidence>
<keyword evidence="6 9" id="KW-0238">DNA-binding</keyword>
<feature type="domain" description="Response regulatory" evidence="10">
    <location>
        <begin position="6"/>
        <end position="119"/>
    </location>
</feature>
<name>A0A2W5UXS6_9BACT</name>
<feature type="DNA-binding region" description="OmpR/PhoB-type" evidence="9">
    <location>
        <begin position="129"/>
        <end position="228"/>
    </location>
</feature>
<dbReference type="EMBL" id="QFQP01000026">
    <property type="protein sequence ID" value="PZR08224.1"/>
    <property type="molecule type" value="Genomic_DNA"/>
</dbReference>
<dbReference type="FunFam" id="1.10.10.10:FF:000210">
    <property type="entry name" value="Winged-helix transcriptional response regulator KdpE"/>
    <property type="match status" value="1"/>
</dbReference>
<evidence type="ECO:0000313" key="13">
    <source>
        <dbReference type="Proteomes" id="UP000249061"/>
    </source>
</evidence>
<dbReference type="InterPro" id="IPR011006">
    <property type="entry name" value="CheY-like_superfamily"/>
</dbReference>
<keyword evidence="2" id="KW-0963">Cytoplasm</keyword>
<organism evidence="12 13">
    <name type="scientific">Archangium gephyra</name>
    <dbReference type="NCBI Taxonomy" id="48"/>
    <lineage>
        <taxon>Bacteria</taxon>
        <taxon>Pseudomonadati</taxon>
        <taxon>Myxococcota</taxon>
        <taxon>Myxococcia</taxon>
        <taxon>Myxococcales</taxon>
        <taxon>Cystobacterineae</taxon>
        <taxon>Archangiaceae</taxon>
        <taxon>Archangium</taxon>
    </lineage>
</organism>
<dbReference type="CDD" id="cd17620">
    <property type="entry name" value="REC_OmpR_KdpE-like"/>
    <property type="match status" value="1"/>
</dbReference>
<evidence type="ECO:0000256" key="8">
    <source>
        <dbReference type="PROSITE-ProRule" id="PRU00169"/>
    </source>
</evidence>
<dbReference type="AlphaFoldDB" id="A0A2W5UXS6"/>
<evidence type="ECO:0000256" key="6">
    <source>
        <dbReference type="ARBA" id="ARBA00023125"/>
    </source>
</evidence>
<dbReference type="PROSITE" id="PS50110">
    <property type="entry name" value="RESPONSE_REGULATORY"/>
    <property type="match status" value="1"/>
</dbReference>
<dbReference type="GO" id="GO:0045893">
    <property type="term" value="P:positive regulation of DNA-templated transcription"/>
    <property type="evidence" value="ECO:0007669"/>
    <property type="project" value="UniProtKB-ARBA"/>
</dbReference>
<evidence type="ECO:0000259" key="11">
    <source>
        <dbReference type="PROSITE" id="PS51755"/>
    </source>
</evidence>
<comment type="caution">
    <text evidence="12">The sequence shown here is derived from an EMBL/GenBank/DDBJ whole genome shotgun (WGS) entry which is preliminary data.</text>
</comment>
<dbReference type="GO" id="GO:0005829">
    <property type="term" value="C:cytosol"/>
    <property type="evidence" value="ECO:0007669"/>
    <property type="project" value="TreeGrafter"/>
</dbReference>
<keyword evidence="3 8" id="KW-0597">Phosphoprotein</keyword>
<dbReference type="PROSITE" id="PS51755">
    <property type="entry name" value="OMPR_PHOB"/>
    <property type="match status" value="1"/>
</dbReference>
<evidence type="ECO:0000256" key="1">
    <source>
        <dbReference type="ARBA" id="ARBA00004496"/>
    </source>
</evidence>
<dbReference type="FunFam" id="3.40.50.2300:FF:000021">
    <property type="entry name" value="Two-component system response regulator KdpE"/>
    <property type="match status" value="1"/>
</dbReference>
<dbReference type="SUPFAM" id="SSF52172">
    <property type="entry name" value="CheY-like"/>
    <property type="match status" value="1"/>
</dbReference>
<dbReference type="GO" id="GO:0032993">
    <property type="term" value="C:protein-DNA complex"/>
    <property type="evidence" value="ECO:0007669"/>
    <property type="project" value="TreeGrafter"/>
</dbReference>
<evidence type="ECO:0000256" key="9">
    <source>
        <dbReference type="PROSITE-ProRule" id="PRU01091"/>
    </source>
</evidence>